<accession>A0A8D0DYW8</accession>
<feature type="region of interest" description="Disordered" evidence="2">
    <location>
        <begin position="336"/>
        <end position="355"/>
    </location>
</feature>
<dbReference type="PANTHER" id="PTHR34533">
    <property type="entry name" value="TRANSMEMBRANE PROTEIN CCDC163"/>
    <property type="match status" value="1"/>
</dbReference>
<dbReference type="Proteomes" id="UP000694421">
    <property type="component" value="Unplaced"/>
</dbReference>
<name>A0A8D0DYW8_SALMN</name>
<evidence type="ECO:0000313" key="3">
    <source>
        <dbReference type="Ensembl" id="ENSSMRP00000023689.1"/>
    </source>
</evidence>
<dbReference type="GeneTree" id="ENSGT00740000116213"/>
<feature type="coiled-coil region" evidence="1">
    <location>
        <begin position="176"/>
        <end position="245"/>
    </location>
</feature>
<organism evidence="3 4">
    <name type="scientific">Salvator merianae</name>
    <name type="common">Argentine black and white tegu</name>
    <name type="synonym">Tupinambis merianae</name>
    <dbReference type="NCBI Taxonomy" id="96440"/>
    <lineage>
        <taxon>Eukaryota</taxon>
        <taxon>Metazoa</taxon>
        <taxon>Chordata</taxon>
        <taxon>Craniata</taxon>
        <taxon>Vertebrata</taxon>
        <taxon>Euteleostomi</taxon>
        <taxon>Lepidosauria</taxon>
        <taxon>Squamata</taxon>
        <taxon>Bifurcata</taxon>
        <taxon>Unidentata</taxon>
        <taxon>Episquamata</taxon>
        <taxon>Laterata</taxon>
        <taxon>Teiioidea</taxon>
        <taxon>Teiidae</taxon>
        <taxon>Salvator</taxon>
    </lineage>
</organism>
<dbReference type="OMA" id="MNWDTQL"/>
<keyword evidence="1" id="KW-0175">Coiled coil</keyword>
<dbReference type="AlphaFoldDB" id="A0A8D0DYW8"/>
<proteinExistence type="predicted"/>
<sequence>MDWNSKISSIFSATDSNMAKIKQRLNTTSIPSRANFLLGRTSTKSAVLTEPQTGPPSLHFPCEVHPCCRMATEELTAISKQLHSQAQIIESLSQAVCRLKQEKELQQQSISHLEEEVGRLQHNPQGGLESGPACKMEGLKSELRSLRQQMFLQSDGDCTPDPFSSLGIMQDMLESKKVMWQEYECLKREIEQLKRKLDRQEENLFNQVSATHEIKRTQNRYCKMLEDLLNSHKTQTQDLDKTKNETQNTLQELNYVKSTVTDLKEQVKSLHLEDTIHKIPLKDKASHPKRNKDLLLHDDVFSSFLSDDSVSEFSLTDVSSDELSSEPEIAYMADDRISQPSLEEGTSGGAVGGVLEGAELTSGGAVGGGLEGAELSSDLSVSLPELNLSDL</sequence>
<keyword evidence="4" id="KW-1185">Reference proteome</keyword>
<protein>
    <submittedName>
        <fullName evidence="3">Uncharacterized protein</fullName>
    </submittedName>
</protein>
<evidence type="ECO:0000256" key="2">
    <source>
        <dbReference type="SAM" id="MobiDB-lite"/>
    </source>
</evidence>
<dbReference type="PANTHER" id="PTHR34533:SF2">
    <property type="entry name" value="COILED-COIL DOMAIN CONTAINING 163"/>
    <property type="match status" value="1"/>
</dbReference>
<reference evidence="3" key="2">
    <citation type="submission" date="2025-09" db="UniProtKB">
        <authorList>
            <consortium name="Ensembl"/>
        </authorList>
    </citation>
    <scope>IDENTIFICATION</scope>
</reference>
<dbReference type="InterPro" id="IPR039284">
    <property type="entry name" value="CCDC159/163"/>
</dbReference>
<evidence type="ECO:0000313" key="4">
    <source>
        <dbReference type="Proteomes" id="UP000694421"/>
    </source>
</evidence>
<reference evidence="3" key="1">
    <citation type="submission" date="2025-08" db="UniProtKB">
        <authorList>
            <consortium name="Ensembl"/>
        </authorList>
    </citation>
    <scope>IDENTIFICATION</scope>
</reference>
<feature type="compositionally biased region" description="Gly residues" evidence="2">
    <location>
        <begin position="346"/>
        <end position="355"/>
    </location>
</feature>
<evidence type="ECO:0000256" key="1">
    <source>
        <dbReference type="SAM" id="Coils"/>
    </source>
</evidence>
<dbReference type="Ensembl" id="ENSSMRT00000027746.1">
    <property type="protein sequence ID" value="ENSSMRP00000023689.1"/>
    <property type="gene ID" value="ENSSMRG00000018374.1"/>
</dbReference>